<name>A0ABP9PW83_9ACTN</name>
<keyword evidence="1" id="KW-0732">Signal</keyword>
<feature type="signal peptide" evidence="1">
    <location>
        <begin position="1"/>
        <end position="23"/>
    </location>
</feature>
<evidence type="ECO:0008006" key="4">
    <source>
        <dbReference type="Google" id="ProtNLM"/>
    </source>
</evidence>
<organism evidence="2 3">
    <name type="scientific">Nocardioides marinquilinus</name>
    <dbReference type="NCBI Taxonomy" id="1210400"/>
    <lineage>
        <taxon>Bacteria</taxon>
        <taxon>Bacillati</taxon>
        <taxon>Actinomycetota</taxon>
        <taxon>Actinomycetes</taxon>
        <taxon>Propionibacteriales</taxon>
        <taxon>Nocardioidaceae</taxon>
        <taxon>Nocardioides</taxon>
    </lineage>
</organism>
<dbReference type="Proteomes" id="UP001500221">
    <property type="component" value="Unassembled WGS sequence"/>
</dbReference>
<comment type="caution">
    <text evidence="2">The sequence shown here is derived from an EMBL/GenBank/DDBJ whole genome shotgun (WGS) entry which is preliminary data.</text>
</comment>
<evidence type="ECO:0000313" key="2">
    <source>
        <dbReference type="EMBL" id="GAA5152053.1"/>
    </source>
</evidence>
<proteinExistence type="predicted"/>
<gene>
    <name evidence="2" type="ORF">GCM10023340_31720</name>
</gene>
<evidence type="ECO:0000256" key="1">
    <source>
        <dbReference type="SAM" id="SignalP"/>
    </source>
</evidence>
<reference evidence="3" key="1">
    <citation type="journal article" date="2019" name="Int. J. Syst. Evol. Microbiol.">
        <title>The Global Catalogue of Microorganisms (GCM) 10K type strain sequencing project: providing services to taxonomists for standard genome sequencing and annotation.</title>
        <authorList>
            <consortium name="The Broad Institute Genomics Platform"/>
            <consortium name="The Broad Institute Genome Sequencing Center for Infectious Disease"/>
            <person name="Wu L."/>
            <person name="Ma J."/>
        </authorList>
    </citation>
    <scope>NUCLEOTIDE SEQUENCE [LARGE SCALE GENOMIC DNA]</scope>
    <source>
        <strain evidence="3">JCM 18459</strain>
    </source>
</reference>
<keyword evidence="3" id="KW-1185">Reference proteome</keyword>
<evidence type="ECO:0000313" key="3">
    <source>
        <dbReference type="Proteomes" id="UP001500221"/>
    </source>
</evidence>
<feature type="chain" id="PRO_5046728523" description="Secreted protein" evidence="1">
    <location>
        <begin position="24"/>
        <end position="212"/>
    </location>
</feature>
<accession>A0ABP9PW83</accession>
<protein>
    <recommendedName>
        <fullName evidence="4">Secreted protein</fullName>
    </recommendedName>
</protein>
<dbReference type="RefSeq" id="WP_345460629.1">
    <property type="nucleotide sequence ID" value="NZ_BAABKG010000004.1"/>
</dbReference>
<dbReference type="EMBL" id="BAABKG010000004">
    <property type="protein sequence ID" value="GAA5152053.1"/>
    <property type="molecule type" value="Genomic_DNA"/>
</dbReference>
<sequence length="212" mass="22007">MRSLTRLAAAAALAGLTLLPAVGAPAGAVEPSASGTTVVTGAATGTATYGVPESQKITFAVDGCDRCGITLAAYDGQRSWSSRSKQVGPDHRVTFTVPQRWVDGVSAAISSPWEKRLGYVSQVVFRYGGEKTGDRVTVAEARTKRKGSLCLASDPSQVRSTVPLTVRKVRVEGVGGRTDGTLAFATRTQRPAPMTRIFGGVGGAQDVPPCQG</sequence>